<dbReference type="PANTHER" id="PTHR15077">
    <property type="entry name" value="FAS-ASSOCIATING DEATH DOMAIN-CONTAINING PROTEIN FADD"/>
    <property type="match status" value="1"/>
</dbReference>
<keyword evidence="4" id="KW-1185">Reference proteome</keyword>
<proteinExistence type="predicted"/>
<dbReference type="SMART" id="SM00031">
    <property type="entry name" value="DED"/>
    <property type="match status" value="1"/>
</dbReference>
<feature type="domain" description="Death" evidence="1">
    <location>
        <begin position="103"/>
        <end position="187"/>
    </location>
</feature>
<dbReference type="SUPFAM" id="SSF47986">
    <property type="entry name" value="DEATH domain"/>
    <property type="match status" value="1"/>
</dbReference>
<dbReference type="Pfam" id="PF01335">
    <property type="entry name" value="DED"/>
    <property type="match status" value="1"/>
</dbReference>
<dbReference type="PANTHER" id="PTHR15077:SF10">
    <property type="entry name" value="FAS-ASSOCIATED DEATH DOMAIN PROTEIN"/>
    <property type="match status" value="1"/>
</dbReference>
<dbReference type="GO" id="GO:0042981">
    <property type="term" value="P:regulation of apoptotic process"/>
    <property type="evidence" value="ECO:0007669"/>
    <property type="project" value="InterPro"/>
</dbReference>
<dbReference type="CDD" id="cd08336">
    <property type="entry name" value="DED_FADD"/>
    <property type="match status" value="1"/>
</dbReference>
<dbReference type="SMART" id="SM00005">
    <property type="entry name" value="DEATH"/>
    <property type="match status" value="1"/>
</dbReference>
<dbReference type="GO" id="GO:0097191">
    <property type="term" value="P:extrinsic apoptotic signaling pathway"/>
    <property type="evidence" value="ECO:0007669"/>
    <property type="project" value="TreeGrafter"/>
</dbReference>
<evidence type="ECO:0000313" key="4">
    <source>
        <dbReference type="Proteomes" id="UP000465112"/>
    </source>
</evidence>
<dbReference type="PROSITE" id="PS50017">
    <property type="entry name" value="DEATH_DOMAIN"/>
    <property type="match status" value="1"/>
</dbReference>
<dbReference type="GO" id="GO:0005123">
    <property type="term" value="F:death receptor binding"/>
    <property type="evidence" value="ECO:0007669"/>
    <property type="project" value="TreeGrafter"/>
</dbReference>
<organism evidence="3 4">
    <name type="scientific">Perca fluviatilis</name>
    <name type="common">European perch</name>
    <dbReference type="NCBI Taxonomy" id="8168"/>
    <lineage>
        <taxon>Eukaryota</taxon>
        <taxon>Metazoa</taxon>
        <taxon>Chordata</taxon>
        <taxon>Craniata</taxon>
        <taxon>Vertebrata</taxon>
        <taxon>Euteleostomi</taxon>
        <taxon>Actinopterygii</taxon>
        <taxon>Neopterygii</taxon>
        <taxon>Teleostei</taxon>
        <taxon>Neoteleostei</taxon>
        <taxon>Acanthomorphata</taxon>
        <taxon>Eupercaria</taxon>
        <taxon>Perciformes</taxon>
        <taxon>Percoidei</taxon>
        <taxon>Percidae</taxon>
        <taxon>Percinae</taxon>
        <taxon>Perca</taxon>
    </lineage>
</organism>
<dbReference type="EMBL" id="VHII01000003">
    <property type="protein sequence ID" value="KAF1392432.1"/>
    <property type="molecule type" value="Genomic_DNA"/>
</dbReference>
<dbReference type="InterPro" id="IPR001875">
    <property type="entry name" value="DED_dom"/>
</dbReference>
<dbReference type="GO" id="GO:0045089">
    <property type="term" value="P:positive regulation of innate immune response"/>
    <property type="evidence" value="ECO:0007669"/>
    <property type="project" value="TreeGrafter"/>
</dbReference>
<comment type="caution">
    <text evidence="3">The sequence shown here is derived from an EMBL/GenBank/DDBJ whole genome shotgun (WGS) entry which is preliminary data.</text>
</comment>
<dbReference type="AlphaFoldDB" id="A0A6A5FQ59"/>
<accession>A0A6A5FQ59</accession>
<dbReference type="GO" id="GO:0089720">
    <property type="term" value="F:caspase binding"/>
    <property type="evidence" value="ECO:0007669"/>
    <property type="project" value="TreeGrafter"/>
</dbReference>
<evidence type="ECO:0000313" key="3">
    <source>
        <dbReference type="EMBL" id="KAF1392432.1"/>
    </source>
</evidence>
<evidence type="ECO:0008006" key="5">
    <source>
        <dbReference type="Google" id="ProtNLM"/>
    </source>
</evidence>
<dbReference type="OrthoDB" id="100767at2759"/>
<evidence type="ECO:0000259" key="2">
    <source>
        <dbReference type="PROSITE" id="PS50168"/>
    </source>
</evidence>
<dbReference type="Pfam" id="PF00531">
    <property type="entry name" value="Death"/>
    <property type="match status" value="1"/>
</dbReference>
<evidence type="ECO:0000259" key="1">
    <source>
        <dbReference type="PROSITE" id="PS50017"/>
    </source>
</evidence>
<name>A0A6A5FQ59_PERFL</name>
<dbReference type="InterPro" id="IPR016729">
    <property type="entry name" value="FADD"/>
</dbReference>
<dbReference type="InterPro" id="IPR011029">
    <property type="entry name" value="DEATH-like_dom_sf"/>
</dbReference>
<reference evidence="3 4" key="1">
    <citation type="submission" date="2019-06" db="EMBL/GenBank/DDBJ databases">
        <title>A chromosome-scale genome assembly of the European perch, Perca fluviatilis.</title>
        <authorList>
            <person name="Roques C."/>
            <person name="Zahm M."/>
            <person name="Cabau C."/>
            <person name="Klopp C."/>
            <person name="Bouchez O."/>
            <person name="Donnadieu C."/>
            <person name="Kuhl H."/>
            <person name="Gislard M."/>
            <person name="Guendouz S."/>
            <person name="Journot L."/>
            <person name="Haffray P."/>
            <person name="Bestin A."/>
            <person name="Morvezen R."/>
            <person name="Feron R."/>
            <person name="Wen M."/>
            <person name="Jouanno E."/>
            <person name="Herpin A."/>
            <person name="Schartl M."/>
            <person name="Postlethwait J."/>
            <person name="Schaerlinger B."/>
            <person name="Chardard D."/>
            <person name="Lecocq T."/>
            <person name="Poncet C."/>
            <person name="Jaffrelo L."/>
            <person name="Lampietro C."/>
            <person name="Guiguen Y."/>
        </authorList>
    </citation>
    <scope>NUCLEOTIDE SEQUENCE [LARGE SCALE GENOMIC DNA]</scope>
    <source>
        <tissue evidence="3">Blood</tissue>
    </source>
</reference>
<feature type="domain" description="DED" evidence="2">
    <location>
        <begin position="5"/>
        <end position="83"/>
    </location>
</feature>
<dbReference type="FunFam" id="1.10.533.10:FF:000059">
    <property type="entry name" value="Fas-associated via death domain"/>
    <property type="match status" value="1"/>
</dbReference>
<dbReference type="Gene3D" id="1.10.533.10">
    <property type="entry name" value="Death Domain, Fas"/>
    <property type="match status" value="2"/>
</dbReference>
<dbReference type="PROSITE" id="PS50168">
    <property type="entry name" value="DED"/>
    <property type="match status" value="1"/>
</dbReference>
<sequence length="190" mass="21737">MSSSQFNAVLLSISNQLSAKELEDLKFLCIDIIGKRQRDDVKSGIKLFQLLMERGKLGADNTKWLSDSLTHINRQDLSHKLNNFESQCEITDDQPDDDEKAKLDVATEVIAEHLGRSWRKLGRRLGLNDVKLDSISRRHPTDLEETTRELLKEWRKSRRAEARTAQLVEALRACQLNLTADKVEDRLASP</sequence>
<dbReference type="InterPro" id="IPR000488">
    <property type="entry name" value="Death_dom"/>
</dbReference>
<protein>
    <recommendedName>
        <fullName evidence="5">Death domain-containing protein</fullName>
    </recommendedName>
</protein>
<dbReference type="Proteomes" id="UP000465112">
    <property type="component" value="Chromosome 3"/>
</dbReference>
<gene>
    <name evidence="3" type="ORF">PFLUV_G00027820</name>
</gene>
<dbReference type="GO" id="GO:0031265">
    <property type="term" value="C:CD95 death-inducing signaling complex"/>
    <property type="evidence" value="ECO:0007669"/>
    <property type="project" value="TreeGrafter"/>
</dbReference>